<protein>
    <recommendedName>
        <fullName evidence="1">Protein kinase domain-containing protein</fullName>
    </recommendedName>
</protein>
<dbReference type="InterPro" id="IPR001245">
    <property type="entry name" value="Ser-Thr/Tyr_kinase_cat_dom"/>
</dbReference>
<accession>A0A4S4EU17</accession>
<reference evidence="2 3" key="1">
    <citation type="journal article" date="2018" name="Proc. Natl. Acad. Sci. U.S.A.">
        <title>Draft genome sequence of Camellia sinensis var. sinensis provides insights into the evolution of the tea genome and tea quality.</title>
        <authorList>
            <person name="Wei C."/>
            <person name="Yang H."/>
            <person name="Wang S."/>
            <person name="Zhao J."/>
            <person name="Liu C."/>
            <person name="Gao L."/>
            <person name="Xia E."/>
            <person name="Lu Y."/>
            <person name="Tai Y."/>
            <person name="She G."/>
            <person name="Sun J."/>
            <person name="Cao H."/>
            <person name="Tong W."/>
            <person name="Gao Q."/>
            <person name="Li Y."/>
            <person name="Deng W."/>
            <person name="Jiang X."/>
            <person name="Wang W."/>
            <person name="Chen Q."/>
            <person name="Zhang S."/>
            <person name="Li H."/>
            <person name="Wu J."/>
            <person name="Wang P."/>
            <person name="Li P."/>
            <person name="Shi C."/>
            <person name="Zheng F."/>
            <person name="Jian J."/>
            <person name="Huang B."/>
            <person name="Shan D."/>
            <person name="Shi M."/>
            <person name="Fang C."/>
            <person name="Yue Y."/>
            <person name="Li F."/>
            <person name="Li D."/>
            <person name="Wei S."/>
            <person name="Han B."/>
            <person name="Jiang C."/>
            <person name="Yin Y."/>
            <person name="Xia T."/>
            <person name="Zhang Z."/>
            <person name="Bennetzen J.L."/>
            <person name="Zhao S."/>
            <person name="Wan X."/>
        </authorList>
    </citation>
    <scope>NUCLEOTIDE SEQUENCE [LARGE SCALE GENOMIC DNA]</scope>
    <source>
        <strain evidence="3">cv. Shuchazao</strain>
        <tissue evidence="2">Leaf</tissue>
    </source>
</reference>
<evidence type="ECO:0000259" key="1">
    <source>
        <dbReference type="PROSITE" id="PS50011"/>
    </source>
</evidence>
<dbReference type="InterPro" id="IPR051564">
    <property type="entry name" value="LRR_receptor-like_kinase"/>
</dbReference>
<dbReference type="Gene3D" id="1.10.510.10">
    <property type="entry name" value="Transferase(Phosphotransferase) domain 1"/>
    <property type="match status" value="1"/>
</dbReference>
<keyword evidence="3" id="KW-1185">Reference proteome</keyword>
<sequence>MYKRVLGEGENVVAIEVLNLQCLGASKSFFINCETLRHIKHRNVLKVLTACSSVDYHGNNFKALVYEFMANGSLKDWLHANENEDEVHKYSRNLDLVQRLNIASAHDYLHNHCSEPIVHCDLKPSNVFLDDEMPAHIGDFGLARFLPEANYDCSANQSSSVGIRGSVGYAAVEYGMGNKESTFGDVYSYGILLLEMFMGKRPTDNIFCDSLEEWPKDRTAINDVGTQLLVIRSALVGTRKVYMEVEELKLKCNHEQEVIGNVKDRSKKHQFKYSCLCGQQLSIML</sequence>
<comment type="caution">
    <text evidence="2">The sequence shown here is derived from an EMBL/GenBank/DDBJ whole genome shotgun (WGS) entry which is preliminary data.</text>
</comment>
<dbReference type="SUPFAM" id="SSF56112">
    <property type="entry name" value="Protein kinase-like (PK-like)"/>
    <property type="match status" value="1"/>
</dbReference>
<dbReference type="SMART" id="SM00220">
    <property type="entry name" value="S_TKc"/>
    <property type="match status" value="1"/>
</dbReference>
<dbReference type="PROSITE" id="PS00108">
    <property type="entry name" value="PROTEIN_KINASE_ST"/>
    <property type="match status" value="1"/>
</dbReference>
<feature type="domain" description="Protein kinase" evidence="1">
    <location>
        <begin position="1"/>
        <end position="285"/>
    </location>
</feature>
<gene>
    <name evidence="2" type="ORF">TEA_004110</name>
</gene>
<dbReference type="EMBL" id="SDRB02001943">
    <property type="protein sequence ID" value="THG20403.1"/>
    <property type="molecule type" value="Genomic_DNA"/>
</dbReference>
<dbReference type="InterPro" id="IPR011009">
    <property type="entry name" value="Kinase-like_dom_sf"/>
</dbReference>
<dbReference type="GO" id="GO:0016020">
    <property type="term" value="C:membrane"/>
    <property type="evidence" value="ECO:0007669"/>
    <property type="project" value="TreeGrafter"/>
</dbReference>
<proteinExistence type="predicted"/>
<dbReference type="AlphaFoldDB" id="A0A4S4EU17"/>
<dbReference type="PROSITE" id="PS50011">
    <property type="entry name" value="PROTEIN_KINASE_DOM"/>
    <property type="match status" value="1"/>
</dbReference>
<dbReference type="InterPro" id="IPR000719">
    <property type="entry name" value="Prot_kinase_dom"/>
</dbReference>
<dbReference type="GO" id="GO:0004672">
    <property type="term" value="F:protein kinase activity"/>
    <property type="evidence" value="ECO:0007669"/>
    <property type="project" value="InterPro"/>
</dbReference>
<dbReference type="Pfam" id="PF07714">
    <property type="entry name" value="PK_Tyr_Ser-Thr"/>
    <property type="match status" value="1"/>
</dbReference>
<organism evidence="2 3">
    <name type="scientific">Camellia sinensis var. sinensis</name>
    <name type="common">China tea</name>
    <dbReference type="NCBI Taxonomy" id="542762"/>
    <lineage>
        <taxon>Eukaryota</taxon>
        <taxon>Viridiplantae</taxon>
        <taxon>Streptophyta</taxon>
        <taxon>Embryophyta</taxon>
        <taxon>Tracheophyta</taxon>
        <taxon>Spermatophyta</taxon>
        <taxon>Magnoliopsida</taxon>
        <taxon>eudicotyledons</taxon>
        <taxon>Gunneridae</taxon>
        <taxon>Pentapetalae</taxon>
        <taxon>asterids</taxon>
        <taxon>Ericales</taxon>
        <taxon>Theaceae</taxon>
        <taxon>Camellia</taxon>
    </lineage>
</organism>
<dbReference type="InterPro" id="IPR008271">
    <property type="entry name" value="Ser/Thr_kinase_AS"/>
</dbReference>
<dbReference type="PANTHER" id="PTHR48055:SF55">
    <property type="entry name" value="PROTEIN KINASE DOMAIN-CONTAINING PROTEIN"/>
    <property type="match status" value="1"/>
</dbReference>
<evidence type="ECO:0000313" key="2">
    <source>
        <dbReference type="EMBL" id="THG20403.1"/>
    </source>
</evidence>
<evidence type="ECO:0000313" key="3">
    <source>
        <dbReference type="Proteomes" id="UP000306102"/>
    </source>
</evidence>
<dbReference type="GO" id="GO:0005524">
    <property type="term" value="F:ATP binding"/>
    <property type="evidence" value="ECO:0007669"/>
    <property type="project" value="InterPro"/>
</dbReference>
<dbReference type="PANTHER" id="PTHR48055">
    <property type="entry name" value="LEUCINE-RICH REPEAT RECEPTOR PROTEIN KINASE EMS1"/>
    <property type="match status" value="1"/>
</dbReference>
<dbReference type="STRING" id="542762.A0A4S4EU17"/>
<name>A0A4S4EU17_CAMSN</name>
<dbReference type="Proteomes" id="UP000306102">
    <property type="component" value="Unassembled WGS sequence"/>
</dbReference>